<sequence length="146" mass="15965">MTQRNVRAGLSLAYIMLLALLASTPWIWQKWSPGGFAAPGPFFCKELLSSGGDDDVMIMAFVVFALPLVLRVIRLLCRVGVYEVWLFYICVAFVGFSLMLASLDCADVFYTAFVLPDPALASALLAIPVAALVLAYLRAKSRPTAR</sequence>
<dbReference type="AlphaFoldDB" id="A0A6B8J3M9"/>
<evidence type="ECO:0000313" key="2">
    <source>
        <dbReference type="Proteomes" id="UP000625930"/>
    </source>
</evidence>
<protein>
    <submittedName>
        <fullName evidence="1">Uncharacterized protein</fullName>
    </submittedName>
</protein>
<evidence type="ECO:0000313" key="1">
    <source>
        <dbReference type="EMBL" id="MBH1651022.1"/>
    </source>
</evidence>
<gene>
    <name evidence="1" type="ORF">I5U67_02410</name>
</gene>
<comment type="caution">
    <text evidence="1">The sequence shown here is derived from an EMBL/GenBank/DDBJ whole genome shotgun (WGS) entry which is preliminary data.</text>
</comment>
<name>A0A6B8J3M9_STEMA</name>
<dbReference type="Proteomes" id="UP000625930">
    <property type="component" value="Unassembled WGS sequence"/>
</dbReference>
<reference evidence="1" key="1">
    <citation type="submission" date="2020-11" db="EMBL/GenBank/DDBJ databases">
        <title>Enhanced detection system for hospital associated transmission using whole genome sequencing surveillance.</title>
        <authorList>
            <person name="Harrison L.H."/>
            <person name="Van Tyne D."/>
            <person name="Marsh J.W."/>
            <person name="Griffith M.P."/>
            <person name="Snyder D.J."/>
            <person name="Cooper V.S."/>
            <person name="Mustapha M."/>
        </authorList>
    </citation>
    <scope>NUCLEOTIDE SEQUENCE</scope>
    <source>
        <strain evidence="1">STEN00091</strain>
    </source>
</reference>
<organism evidence="1 2">
    <name type="scientific">Stenotrophomonas maltophilia</name>
    <name type="common">Pseudomonas maltophilia</name>
    <name type="synonym">Xanthomonas maltophilia</name>
    <dbReference type="NCBI Taxonomy" id="40324"/>
    <lineage>
        <taxon>Bacteria</taxon>
        <taxon>Pseudomonadati</taxon>
        <taxon>Pseudomonadota</taxon>
        <taxon>Gammaproteobacteria</taxon>
        <taxon>Lysobacterales</taxon>
        <taxon>Lysobacteraceae</taxon>
        <taxon>Stenotrophomonas</taxon>
        <taxon>Stenotrophomonas maltophilia group</taxon>
    </lineage>
</organism>
<accession>A0A6B8J3M9</accession>
<dbReference type="EMBL" id="JADUNP010000003">
    <property type="protein sequence ID" value="MBH1651022.1"/>
    <property type="molecule type" value="Genomic_DNA"/>
</dbReference>
<dbReference type="RefSeq" id="WP_154263540.1">
    <property type="nucleotide sequence ID" value="NZ_CP040438.1"/>
</dbReference>
<proteinExistence type="predicted"/>